<dbReference type="AlphaFoldDB" id="A0AAN9D8X7"/>
<evidence type="ECO:0000259" key="9">
    <source>
        <dbReference type="PROSITE" id="PS50304"/>
    </source>
</evidence>
<dbReference type="GO" id="GO:0007283">
    <property type="term" value="P:spermatogenesis"/>
    <property type="evidence" value="ECO:0007669"/>
    <property type="project" value="UniProtKB-KW"/>
</dbReference>
<dbReference type="Pfam" id="PF00567">
    <property type="entry name" value="TUDOR"/>
    <property type="match status" value="3"/>
</dbReference>
<proteinExistence type="inferred from homology"/>
<comment type="subcellular location">
    <subcellularLocation>
        <location evidence="1">Cytoplasm</location>
    </subcellularLocation>
</comment>
<dbReference type="Gene3D" id="3.30.420.610">
    <property type="entry name" value="LOTUS domain-like"/>
    <property type="match status" value="3"/>
</dbReference>
<evidence type="ECO:0000259" key="10">
    <source>
        <dbReference type="PROSITE" id="PS51644"/>
    </source>
</evidence>
<feature type="domain" description="Tudor" evidence="9">
    <location>
        <begin position="521"/>
        <end position="578"/>
    </location>
</feature>
<evidence type="ECO:0000256" key="4">
    <source>
        <dbReference type="ARBA" id="ARBA00022737"/>
    </source>
</evidence>
<dbReference type="PROSITE" id="PS50304">
    <property type="entry name" value="TUDOR"/>
    <property type="match status" value="1"/>
</dbReference>
<dbReference type="FunFam" id="2.30.30.140:FF:000065">
    <property type="entry name" value="tudor domain-containing protein 7"/>
    <property type="match status" value="1"/>
</dbReference>
<gene>
    <name evidence="11" type="ORF">R3I93_006368</name>
</gene>
<keyword evidence="12" id="KW-1185">Reference proteome</keyword>
<dbReference type="Gene3D" id="2.30.30.140">
    <property type="match status" value="3"/>
</dbReference>
<evidence type="ECO:0000313" key="11">
    <source>
        <dbReference type="EMBL" id="KAK7166597.1"/>
    </source>
</evidence>
<evidence type="ECO:0000256" key="1">
    <source>
        <dbReference type="ARBA" id="ARBA00004496"/>
    </source>
</evidence>
<feature type="region of interest" description="Disordered" evidence="8">
    <location>
        <begin position="186"/>
        <end position="205"/>
    </location>
</feature>
<comment type="caution">
    <text evidence="11">The sequence shown here is derived from an EMBL/GenBank/DDBJ whole genome shotgun (WGS) entry which is preliminary data.</text>
</comment>
<feature type="compositionally biased region" description="Polar residues" evidence="8">
    <location>
        <begin position="186"/>
        <end position="202"/>
    </location>
</feature>
<feature type="compositionally biased region" description="Polar residues" evidence="8">
    <location>
        <begin position="322"/>
        <end position="340"/>
    </location>
</feature>
<protein>
    <recommendedName>
        <fullName evidence="13">Tudor domain-containing protein 7</fullName>
    </recommendedName>
</protein>
<dbReference type="SMART" id="SM00333">
    <property type="entry name" value="TUDOR"/>
    <property type="match status" value="3"/>
</dbReference>
<dbReference type="GO" id="GO:0030154">
    <property type="term" value="P:cell differentiation"/>
    <property type="evidence" value="ECO:0007669"/>
    <property type="project" value="UniProtKB-KW"/>
</dbReference>
<accession>A0AAN9D8X7</accession>
<feature type="compositionally biased region" description="Polar residues" evidence="8">
    <location>
        <begin position="154"/>
        <end position="164"/>
    </location>
</feature>
<evidence type="ECO:0000313" key="12">
    <source>
        <dbReference type="Proteomes" id="UP001364617"/>
    </source>
</evidence>
<feature type="region of interest" description="Disordered" evidence="8">
    <location>
        <begin position="322"/>
        <end position="368"/>
    </location>
</feature>
<keyword evidence="3" id="KW-0963">Cytoplasm</keyword>
<dbReference type="PROSITE" id="PS51644">
    <property type="entry name" value="HTH_OST"/>
    <property type="match status" value="3"/>
</dbReference>
<evidence type="ECO:0000256" key="3">
    <source>
        <dbReference type="ARBA" id="ARBA00022490"/>
    </source>
</evidence>
<dbReference type="InterPro" id="IPR050621">
    <property type="entry name" value="Tudor_domain_containing"/>
</dbReference>
<evidence type="ECO:0008006" key="13">
    <source>
        <dbReference type="Google" id="ProtNLM"/>
    </source>
</evidence>
<feature type="domain" description="HTH OST-type" evidence="10">
    <location>
        <begin position="207"/>
        <end position="272"/>
    </location>
</feature>
<dbReference type="Pfam" id="PF12872">
    <property type="entry name" value="OST-HTH"/>
    <property type="match status" value="3"/>
</dbReference>
<comment type="similarity">
    <text evidence="2">Belongs to the TDRD7 family.</text>
</comment>
<keyword evidence="4" id="KW-0677">Repeat</keyword>
<dbReference type="GO" id="GO:0005737">
    <property type="term" value="C:cytoplasm"/>
    <property type="evidence" value="ECO:0007669"/>
    <property type="project" value="UniProtKB-SubCell"/>
</dbReference>
<dbReference type="SUPFAM" id="SSF63748">
    <property type="entry name" value="Tudor/PWWP/MBT"/>
    <property type="match status" value="3"/>
</dbReference>
<dbReference type="EMBL" id="JAYKXH010000006">
    <property type="protein sequence ID" value="KAK7166597.1"/>
    <property type="molecule type" value="Genomic_DNA"/>
</dbReference>
<evidence type="ECO:0000256" key="6">
    <source>
        <dbReference type="ARBA" id="ARBA00022871"/>
    </source>
</evidence>
<feature type="domain" description="HTH OST-type" evidence="10">
    <location>
        <begin position="3"/>
        <end position="76"/>
    </location>
</feature>
<dbReference type="FunFam" id="3.30.420.610:FF:000008">
    <property type="entry name" value="Tudor domain-containing protein 7"/>
    <property type="match status" value="1"/>
</dbReference>
<dbReference type="InterPro" id="IPR037978">
    <property type="entry name" value="TDRD7_LOTUS_3"/>
</dbReference>
<keyword evidence="6" id="KW-0744">Spermatogenesis</keyword>
<dbReference type="InterPro" id="IPR041966">
    <property type="entry name" value="LOTUS-like"/>
</dbReference>
<name>A0AAN9D8X7_9TELE</name>
<dbReference type="PANTHER" id="PTHR22948">
    <property type="entry name" value="TUDOR DOMAIN CONTAINING PROTEIN"/>
    <property type="match status" value="1"/>
</dbReference>
<evidence type="ECO:0000256" key="7">
    <source>
        <dbReference type="ARBA" id="ARBA00022884"/>
    </source>
</evidence>
<dbReference type="Gene3D" id="2.40.50.90">
    <property type="match status" value="3"/>
</dbReference>
<dbReference type="GO" id="GO:0003723">
    <property type="term" value="F:RNA binding"/>
    <property type="evidence" value="ECO:0007669"/>
    <property type="project" value="UniProtKB-KW"/>
</dbReference>
<dbReference type="InterPro" id="IPR035437">
    <property type="entry name" value="SNase_OB-fold_sf"/>
</dbReference>
<dbReference type="InterPro" id="IPR002999">
    <property type="entry name" value="Tudor"/>
</dbReference>
<evidence type="ECO:0000256" key="5">
    <source>
        <dbReference type="ARBA" id="ARBA00022782"/>
    </source>
</evidence>
<reference evidence="11 12" key="1">
    <citation type="submission" date="2024-02" db="EMBL/GenBank/DDBJ databases">
        <title>Chromosome-level genome assembly of the Eurasian Minnow (Phoxinus phoxinus).</title>
        <authorList>
            <person name="Oriowo T.O."/>
            <person name="Martin S."/>
            <person name="Stange M."/>
            <person name="Chrysostomakis Y."/>
            <person name="Brown T."/>
            <person name="Winkler S."/>
            <person name="Kukowka S."/>
            <person name="Myers E.W."/>
            <person name="Bohne A."/>
        </authorList>
    </citation>
    <scope>NUCLEOTIDE SEQUENCE [LARGE SCALE GENOMIC DNA]</scope>
    <source>
        <strain evidence="11">ZFMK-TIS-60720</strain>
        <tissue evidence="11">Whole Organism</tissue>
    </source>
</reference>
<keyword evidence="5" id="KW-0221">Differentiation</keyword>
<dbReference type="Proteomes" id="UP001364617">
    <property type="component" value="Unassembled WGS sequence"/>
</dbReference>
<dbReference type="CDD" id="cd20429">
    <property type="entry name" value="Tudor_TDRD7_rpt3"/>
    <property type="match status" value="1"/>
</dbReference>
<feature type="domain" description="HTH OST-type" evidence="10">
    <location>
        <begin position="368"/>
        <end position="436"/>
    </location>
</feature>
<feature type="region of interest" description="Disordered" evidence="8">
    <location>
        <begin position="154"/>
        <end position="179"/>
    </location>
</feature>
<organism evidence="11 12">
    <name type="scientific">Phoxinus phoxinus</name>
    <name type="common">Eurasian minnow</name>
    <dbReference type="NCBI Taxonomy" id="58324"/>
    <lineage>
        <taxon>Eukaryota</taxon>
        <taxon>Metazoa</taxon>
        <taxon>Chordata</taxon>
        <taxon>Craniata</taxon>
        <taxon>Vertebrata</taxon>
        <taxon>Euteleostomi</taxon>
        <taxon>Actinopterygii</taxon>
        <taxon>Neopterygii</taxon>
        <taxon>Teleostei</taxon>
        <taxon>Ostariophysi</taxon>
        <taxon>Cypriniformes</taxon>
        <taxon>Leuciscidae</taxon>
        <taxon>Phoxininae</taxon>
        <taxon>Phoxinus</taxon>
    </lineage>
</organism>
<feature type="region of interest" description="Disordered" evidence="8">
    <location>
        <begin position="124"/>
        <end position="143"/>
    </location>
</feature>
<evidence type="ECO:0000256" key="8">
    <source>
        <dbReference type="SAM" id="MobiDB-lite"/>
    </source>
</evidence>
<dbReference type="PANTHER" id="PTHR22948:SF14">
    <property type="entry name" value="TUDOR DOMAIN-CONTAINING PROTEIN 7"/>
    <property type="match status" value="1"/>
</dbReference>
<sequence length="1081" mass="121102">MSDVELVKKMLRAVLQSSKHGVAMVRLPGDYRALTGEMIPFRQFGHCNLESFLRSIPGVVRLERSSAGEVMCFAGVCEETAHIAQLVARQKNVKKSGCSKLLNFQMRAKSSSLFSYNAKPRLSLRQPGHMTHPARGTASKSSFYPNQRQLYSSDLPSSWGPSRQPNRKSPGLGGTTFVPNKINTEIKTSPHKTSGTPAQQKPVNRADVEVVQGRIKQILQKYCSGVWLSKIPQLYKNMFQEELHMHKEVETWTHICTVEKPGSNNIVDRLVYPVMDPAPKPSTVPAVAPCKQSPNTAFRKQPAPVQQTTRILRTLAINIPPSTQKSQAPLSPTSPNSTMLDLTLPETPKAHSNSLITPPSTPPSQKPLTPEIKQKLRQLLNKYSHGLWAHALPQLFQEAFGCEFPQYVLEDMSLLADTCMVEYPMPDNRKRAILYTLPCQVQTEPRPRPPPLFMLCESNPHVPPLVIPAAEYLSVLVMEVSSTNNVVLRFVGEGYSKALEVMEEAMLQFYNTVGAGLRLLSPKVGQLVAVAMEEDAVLRAQVHRVTEDNVKVYCVDHGFFEVVSRKKIFQLRDQFLTLPFQGTICQLAGLEQFSTDAVVLKTLKSLAVGRTLLAEILERGDTPLIVLFDTSHNDDVNVSAVCLKALQDKSMENPLQVNSVYTNVCVTNVCSDGSIYCQLPSRGQAKLKDIMDKIEALFISQLTLELLVSKPFCGKVCLAKYKGKWARAEIVTLHGSQVLDIQFLDLGLPASLEVSELREIPPIYLRELITIPPQAIKCLLEDLNADGGVWPPEAVLWLRETVHNKVPSCMKIVKLDETRIVHVYLFSGNGAHDLQSSINHQLASCPFWQRDAYFSKIARVSEPIRPETGDSPYTSPTPSKALTLPPQMDLPLVGQNMDVFVSVACHPGHFVLQPWQELYKLVVLMGEMILFYNKQEITQINIQKNNVYAAKIDNNWHRVLVKGILTNGLVSVYELDYGKYELINYSQLQPLIDEFRQLPFQGVFAQLAGVKQGVWCEEASMVFRNHVEKKPLVAQIESVEEGEWPWERKVSVYLVDTTQENNDVWIHNIMVEFLDEISSAA</sequence>
<keyword evidence="7" id="KW-0694">RNA-binding</keyword>
<dbReference type="InterPro" id="IPR047449">
    <property type="entry name" value="Tudor_TDRD7_rpt3"/>
</dbReference>
<dbReference type="CDD" id="cd09974">
    <property type="entry name" value="LOTUS_3_TDRD7"/>
    <property type="match status" value="1"/>
</dbReference>
<evidence type="ECO:0000256" key="2">
    <source>
        <dbReference type="ARBA" id="ARBA00007740"/>
    </source>
</evidence>
<dbReference type="InterPro" id="IPR025605">
    <property type="entry name" value="OST-HTH/LOTUS_dom"/>
</dbReference>